<accession>A0A8T5V1H2</accession>
<keyword evidence="2" id="KW-1185">Reference proteome</keyword>
<organism evidence="1 2">
    <name type="scientific">Methanobacterium spitsbergense</name>
    <dbReference type="NCBI Taxonomy" id="2874285"/>
    <lineage>
        <taxon>Archaea</taxon>
        <taxon>Methanobacteriati</taxon>
        <taxon>Methanobacteriota</taxon>
        <taxon>Methanomada group</taxon>
        <taxon>Methanobacteria</taxon>
        <taxon>Methanobacteriales</taxon>
        <taxon>Methanobacteriaceae</taxon>
        <taxon>Methanobacterium</taxon>
    </lineage>
</organism>
<gene>
    <name evidence="1" type="ORF">K8N75_05715</name>
</gene>
<dbReference type="Proteomes" id="UP000825933">
    <property type="component" value="Unassembled WGS sequence"/>
</dbReference>
<dbReference type="EMBL" id="JAIOUQ010000007">
    <property type="protein sequence ID" value="MBZ2165535.1"/>
    <property type="molecule type" value="Genomic_DNA"/>
</dbReference>
<comment type="caution">
    <text evidence="1">The sequence shown here is derived from an EMBL/GenBank/DDBJ whole genome shotgun (WGS) entry which is preliminary data.</text>
</comment>
<evidence type="ECO:0000313" key="2">
    <source>
        <dbReference type="Proteomes" id="UP000825933"/>
    </source>
</evidence>
<dbReference type="RefSeq" id="WP_223791155.1">
    <property type="nucleotide sequence ID" value="NZ_JAIOUQ010000007.1"/>
</dbReference>
<proteinExistence type="predicted"/>
<reference evidence="2" key="1">
    <citation type="journal article" date="2022" name="Microbiol. Resour. Announc.">
        <title>Draft Genome Sequence of a Methanogenic Archaeon from West Spitsbergen Permafrost.</title>
        <authorList>
            <person name="Trubitsyn V."/>
            <person name="Rivkina E."/>
            <person name="Shcherbakova V."/>
        </authorList>
    </citation>
    <scope>NUCLEOTIDE SEQUENCE [LARGE SCALE GENOMIC DNA]</scope>
    <source>
        <strain evidence="2">VT</strain>
    </source>
</reference>
<protein>
    <submittedName>
        <fullName evidence="1">Uncharacterized protein</fullName>
    </submittedName>
</protein>
<evidence type="ECO:0000313" key="1">
    <source>
        <dbReference type="EMBL" id="MBZ2165535.1"/>
    </source>
</evidence>
<sequence>MSVRERQRIGLSPDEILFLIGKSGEIGLAKTGRDMQIFIGTPEKEEIVVFLEKDDLIAVSTFSTGNIAEKGIKSMIFLLKEFSSPIIVLPENHPTSKRLKMVVACGDHIRLDCNIQAGTHPEQDILCACQDLSGLDINAVQDGVEIDGVINDFRIEKLDQ</sequence>
<dbReference type="AlphaFoldDB" id="A0A8T5V1H2"/>
<name>A0A8T5V1H2_9EURY</name>